<protein>
    <recommendedName>
        <fullName evidence="3">Arrestin-like N-terminal domain-containing protein</fullName>
    </recommendedName>
</protein>
<dbReference type="VEuPathDB" id="FungiDB:BO80DRAFT_64458"/>
<dbReference type="RefSeq" id="XP_025575620.1">
    <property type="nucleotide sequence ID" value="XM_025724669.1"/>
</dbReference>
<reference evidence="1 2" key="1">
    <citation type="submission" date="2018-02" db="EMBL/GenBank/DDBJ databases">
        <title>The genomes of Aspergillus section Nigri reveals drivers in fungal speciation.</title>
        <authorList>
            <consortium name="DOE Joint Genome Institute"/>
            <person name="Vesth T.C."/>
            <person name="Nybo J."/>
            <person name="Theobald S."/>
            <person name="Brandl J."/>
            <person name="Frisvad J.C."/>
            <person name="Nielsen K.F."/>
            <person name="Lyhne E.K."/>
            <person name="Kogle M.E."/>
            <person name="Kuo A."/>
            <person name="Riley R."/>
            <person name="Clum A."/>
            <person name="Nolan M."/>
            <person name="Lipzen A."/>
            <person name="Salamov A."/>
            <person name="Henrissat B."/>
            <person name="Wiebenga A."/>
            <person name="De vries R.P."/>
            <person name="Grigoriev I.V."/>
            <person name="Mortensen U.H."/>
            <person name="Andersen M.R."/>
            <person name="Baker S.E."/>
        </authorList>
    </citation>
    <scope>NUCLEOTIDE SEQUENCE [LARGE SCALE GENOMIC DNA]</scope>
    <source>
        <strain evidence="1 2">CBS 121593</strain>
    </source>
</reference>
<dbReference type="EMBL" id="KZ824436">
    <property type="protein sequence ID" value="RAL01293.1"/>
    <property type="molecule type" value="Genomic_DNA"/>
</dbReference>
<evidence type="ECO:0000313" key="2">
    <source>
        <dbReference type="Proteomes" id="UP000249402"/>
    </source>
</evidence>
<dbReference type="AlphaFoldDB" id="A0A395H106"/>
<evidence type="ECO:0000313" key="1">
    <source>
        <dbReference type="EMBL" id="RAL01293.1"/>
    </source>
</evidence>
<gene>
    <name evidence="1" type="ORF">BO80DRAFT_64458</name>
</gene>
<dbReference type="STRING" id="1448316.A0A395H106"/>
<proteinExistence type="predicted"/>
<name>A0A395H106_9EURO</name>
<dbReference type="Proteomes" id="UP000249402">
    <property type="component" value="Unassembled WGS sequence"/>
</dbReference>
<organism evidence="1 2">
    <name type="scientific">Aspergillus ibericus CBS 121593</name>
    <dbReference type="NCBI Taxonomy" id="1448316"/>
    <lineage>
        <taxon>Eukaryota</taxon>
        <taxon>Fungi</taxon>
        <taxon>Dikarya</taxon>
        <taxon>Ascomycota</taxon>
        <taxon>Pezizomycotina</taxon>
        <taxon>Eurotiomycetes</taxon>
        <taxon>Eurotiomycetidae</taxon>
        <taxon>Eurotiales</taxon>
        <taxon>Aspergillaceae</taxon>
        <taxon>Aspergillus</taxon>
        <taxon>Aspergillus subgen. Circumdati</taxon>
    </lineage>
</organism>
<keyword evidence="2" id="KW-1185">Reference proteome</keyword>
<dbReference type="OrthoDB" id="2283785at2759"/>
<dbReference type="GeneID" id="37229534"/>
<sequence>MTRGVHHDGMPAVTQWILPLAIHSPRPERAPVLVPEDSKFYCLTRKKLIPKSLFSLSQNGILSARATQPTGIQQRESAIRYIPVDLQYLAISEQHLPQLSLIRVRLNAITIFGEKPQKYLPEAMGSSVTDLYRRCREQRELFVCSAPGPLEWQKHFADDRDMPDVDTIPKQNYNASMRVPIKFPENLNLPSSFSCCLVSRIYSLTVTLQFRIPGQWSKMSRLALTVPLQIC</sequence>
<evidence type="ECO:0008006" key="3">
    <source>
        <dbReference type="Google" id="ProtNLM"/>
    </source>
</evidence>
<accession>A0A395H106</accession>